<evidence type="ECO:0000256" key="1">
    <source>
        <dbReference type="SAM" id="SignalP"/>
    </source>
</evidence>
<keyword evidence="1" id="KW-0732">Signal</keyword>
<gene>
    <name evidence="2" type="ORF">HELGO_WM22309</name>
</gene>
<dbReference type="EMBL" id="CACVAQ010000423">
    <property type="protein sequence ID" value="CAA6828144.1"/>
    <property type="molecule type" value="Genomic_DNA"/>
</dbReference>
<sequence length="570" mass="64598">MNYIYIVIVSCLFLAFSQTGMAQIVDDTQTEFLKPFRAKLAKSKKFEATPHLPKLDTNSNKNLNYVAPTHLSLLSYPAPVIRPLAMPKGKDAPVYNFYAKAGIGYPLSPLVELSYYNKNITNLKFGVNARHHSVIQGYLPNQSFTKTHFDANATYFTKKSLAIGARFEFNFNTNRFYGFRDSIETITISEDSMRQRFIDVKGNINLFNGTSTKANFNYRGDIDFYSYSDAFGSSEFSITPNLMIEKWFGTGKNKQQLHMDVGMNYLAFNDTPVTIDSTTNTAAKNIVLFYFHPTFTVNAGAFKARLGVNMGVNETKFFVHPDVELSYSIARGALVPYLGAVGQVRQNSYRSLTNYNRFLVSNPVLHHTNYLELFGGLKGSIKKISYDVRGGYAITQNLPYFLNDTDSLAQFSRFRPVYDTAGIVFVRGTLDFRLLKNLVVGGTLGYNVYNTTSFEKAFHLPTFESNIFVSYDIYLNGKKSKPKKGGRKDSNYLSLKAALFVNAGVPYLDENQTVEVLQGLYDFSFNVRYQVSPNFALFVDLNNIIHNQNQRWYLYKQLGFNGMVGLELKF</sequence>
<name>A0A6S6UET3_9BACT</name>
<reference evidence="2" key="1">
    <citation type="submission" date="2020-01" db="EMBL/GenBank/DDBJ databases">
        <authorList>
            <person name="Meier V. D."/>
            <person name="Meier V D."/>
        </authorList>
    </citation>
    <scope>NUCLEOTIDE SEQUENCE</scope>
    <source>
        <strain evidence="2">HLG_WM_MAG_10</strain>
    </source>
</reference>
<keyword evidence="2" id="KW-0675">Receptor</keyword>
<dbReference type="AlphaFoldDB" id="A0A6S6UET3"/>
<protein>
    <submittedName>
        <fullName evidence="2">TonB dependent receptor</fullName>
    </submittedName>
</protein>
<proteinExistence type="predicted"/>
<feature type="chain" id="PRO_5027806483" evidence="1">
    <location>
        <begin position="23"/>
        <end position="570"/>
    </location>
</feature>
<accession>A0A6S6UET3</accession>
<organism evidence="2">
    <name type="scientific">uncultured Aureispira sp</name>
    <dbReference type="NCBI Taxonomy" id="1331704"/>
    <lineage>
        <taxon>Bacteria</taxon>
        <taxon>Pseudomonadati</taxon>
        <taxon>Bacteroidota</taxon>
        <taxon>Saprospiria</taxon>
        <taxon>Saprospirales</taxon>
        <taxon>Saprospiraceae</taxon>
        <taxon>Aureispira</taxon>
        <taxon>environmental samples</taxon>
    </lineage>
</organism>
<evidence type="ECO:0000313" key="2">
    <source>
        <dbReference type="EMBL" id="CAA6828144.1"/>
    </source>
</evidence>
<feature type="signal peptide" evidence="1">
    <location>
        <begin position="1"/>
        <end position="22"/>
    </location>
</feature>